<dbReference type="InterPro" id="IPR027417">
    <property type="entry name" value="P-loop_NTPase"/>
</dbReference>
<feature type="transmembrane region" description="Helical" evidence="2">
    <location>
        <begin position="474"/>
        <end position="493"/>
    </location>
</feature>
<reference evidence="4 5" key="1">
    <citation type="submission" date="2015-01" db="EMBL/GenBank/DDBJ databases">
        <title>Desulfovibrio sp. JC271 draft genome sequence.</title>
        <authorList>
            <person name="Shivani Y."/>
            <person name="Subhash Y."/>
            <person name="Sasikala C."/>
            <person name="Ramana C.V."/>
        </authorList>
    </citation>
    <scope>NUCLEOTIDE SEQUENCE [LARGE SCALE GENOMIC DNA]</scope>
    <source>
        <strain evidence="4 5">JC271</strain>
    </source>
</reference>
<sequence>MKITDLHIHGFGIFAEQELSGFSSGVNVFLGNNEAGKSTCLAFLRYMLFGLPRKGKTISHHEPLRGGNHAGVLGLDTHKFGALRLERSFKPKRIAISDAQGGQMDESALQALLGNVSRDLYTNVYGFSLTELQSKDALTGDAVRNALYGTVHGGGASYTDVMKHLAAKREALFKKKGTKQPLNQHLKSIEQLRKDLLAGEDSVSAYLTVSQQITELEDNIAECASVLRRLGIEAGTVKADMRLWATFTAYKEKQVALEAVKPLVEFPQDGLVRFDNLQRSYREKRDQLTQLLGTIEAATRDIEAKQAQINTELIVRQDVVRALSEEKAVMTGKKRELEQRKLEEKALNHSFQEVLEQLGAGWHAEKIQAFDISDNTRREVAEFEEQAEKARHDVALVQNEKSRLSGMLDDAQRAVEQRANELEQNADLNRFANLKDASAEEQLDLQQTKDILRSVRSRLPLVLTQQATTNSTTLLLTVLLGLIGVVVAAAPSFAPVPSYLLYAGVCMTVAAAIVYVVGTRQQKKKQQEAQNNLLEIMAAAPLIFPQPEVTDECLAQAEDAFEDLQRGLVALEAWQDKLHTAEKYHEDIQEQFAKASRNEGIAQDKLAAIYSKSTQWLEAHGLSSTLRIQHIPETLQLIKETKAMLHQRSDVQARIEAAEQILHAFADQQDAVCKAAGVEPELAFDNTIKRDATQDKLLRILTESQQLQTSIESLTEIWQKDIVSAKSLKISKETLENDIKALFFEANVADEESYRARHALYAQQQELVSEFSALKASLTAASENGDITSLAARIGQQSEQELAVKAAELAAAIEEKEQEQEALRQSLIQAKVEQEKLVSTEEQTIQRTQQEALKEEATMLAKEWARYKIAEHMLSRARERFEREQQPEVVKQAGAFFKTITKGAYSGVFKPLGEENVFALAEDGTRREPEELSRGTAEQLYLSLRLGHILSHSGQNEPLPVIMDDIMVNFDPARAANTAATIAELAAHNQVFLFTCHPQTVKLMEKYIHDVGVYTVTNGVLEAGA</sequence>
<accession>A0A1B7XCP6</accession>
<keyword evidence="5" id="KW-1185">Reference proteome</keyword>
<keyword evidence="2" id="KW-0812">Transmembrane</keyword>
<evidence type="ECO:0000256" key="1">
    <source>
        <dbReference type="SAM" id="Coils"/>
    </source>
</evidence>
<keyword evidence="2" id="KW-0472">Membrane</keyword>
<dbReference type="PANTHER" id="PTHR41259">
    <property type="entry name" value="DOUBLE-STRAND BREAK REPAIR RAD50 ATPASE, PUTATIVE-RELATED"/>
    <property type="match status" value="1"/>
</dbReference>
<dbReference type="Proteomes" id="UP000091979">
    <property type="component" value="Unassembled WGS sequence"/>
</dbReference>
<name>A0A1B7XCP6_9BACT</name>
<dbReference type="Pfam" id="PF13514">
    <property type="entry name" value="AAA_27"/>
    <property type="match status" value="1"/>
</dbReference>
<feature type="coiled-coil region" evidence="1">
    <location>
        <begin position="373"/>
        <end position="400"/>
    </location>
</feature>
<keyword evidence="1" id="KW-0175">Coiled coil</keyword>
<proteinExistence type="predicted"/>
<dbReference type="EMBL" id="JXMS01000013">
    <property type="protein sequence ID" value="OBQ51732.1"/>
    <property type="molecule type" value="Genomic_DNA"/>
</dbReference>
<evidence type="ECO:0000259" key="3">
    <source>
        <dbReference type="Pfam" id="PF13514"/>
    </source>
</evidence>
<dbReference type="OrthoDB" id="9764467at2"/>
<organism evidence="4 5">
    <name type="scientific">Halodesulfovibrio spirochaetisodalis</name>
    <dbReference type="NCBI Taxonomy" id="1560234"/>
    <lineage>
        <taxon>Bacteria</taxon>
        <taxon>Pseudomonadati</taxon>
        <taxon>Thermodesulfobacteriota</taxon>
        <taxon>Desulfovibrionia</taxon>
        <taxon>Desulfovibrionales</taxon>
        <taxon>Desulfovibrionaceae</taxon>
        <taxon>Halodesulfovibrio</taxon>
    </lineage>
</organism>
<feature type="transmembrane region" description="Helical" evidence="2">
    <location>
        <begin position="499"/>
        <end position="518"/>
    </location>
</feature>
<dbReference type="InterPro" id="IPR038734">
    <property type="entry name" value="YhaN_AAA"/>
</dbReference>
<evidence type="ECO:0000313" key="5">
    <source>
        <dbReference type="Proteomes" id="UP000091979"/>
    </source>
</evidence>
<evidence type="ECO:0000256" key="2">
    <source>
        <dbReference type="SAM" id="Phobius"/>
    </source>
</evidence>
<dbReference type="STRING" id="1560234.SP90_09010"/>
<protein>
    <recommendedName>
        <fullName evidence="3">YhaN AAA domain-containing protein</fullName>
    </recommendedName>
</protein>
<dbReference type="PATRIC" id="fig|1560234.3.peg.633"/>
<keyword evidence="2" id="KW-1133">Transmembrane helix</keyword>
<comment type="caution">
    <text evidence="4">The sequence shown here is derived from an EMBL/GenBank/DDBJ whole genome shotgun (WGS) entry which is preliminary data.</text>
</comment>
<evidence type="ECO:0000313" key="4">
    <source>
        <dbReference type="EMBL" id="OBQ51732.1"/>
    </source>
</evidence>
<feature type="coiled-coil region" evidence="1">
    <location>
        <begin position="288"/>
        <end position="340"/>
    </location>
</feature>
<dbReference type="SUPFAM" id="SSF52540">
    <property type="entry name" value="P-loop containing nucleoside triphosphate hydrolases"/>
    <property type="match status" value="1"/>
</dbReference>
<dbReference type="AlphaFoldDB" id="A0A1B7XCP6"/>
<dbReference type="PANTHER" id="PTHR41259:SF1">
    <property type="entry name" value="DOUBLE-STRAND BREAK REPAIR RAD50 ATPASE, PUTATIVE-RELATED"/>
    <property type="match status" value="1"/>
</dbReference>
<dbReference type="RefSeq" id="WP_066854720.1">
    <property type="nucleotide sequence ID" value="NZ_JXMS01000013.1"/>
</dbReference>
<dbReference type="Gene3D" id="3.40.50.300">
    <property type="entry name" value="P-loop containing nucleotide triphosphate hydrolases"/>
    <property type="match status" value="2"/>
</dbReference>
<feature type="domain" description="YhaN AAA" evidence="3">
    <location>
        <begin position="1"/>
        <end position="196"/>
    </location>
</feature>
<feature type="coiled-coil region" evidence="1">
    <location>
        <begin position="799"/>
        <end position="851"/>
    </location>
</feature>
<gene>
    <name evidence="4" type="ORF">SP90_09010</name>
</gene>